<feature type="non-terminal residue" evidence="1">
    <location>
        <position position="55"/>
    </location>
</feature>
<evidence type="ECO:0008006" key="2">
    <source>
        <dbReference type="Google" id="ProtNLM"/>
    </source>
</evidence>
<accession>A0A0F8Y1Q3</accession>
<name>A0A0F8Y1Q3_9ZZZZ</name>
<protein>
    <recommendedName>
        <fullName evidence="2">Deoxyguanosinetriphosphate triphosphohydrolase</fullName>
    </recommendedName>
</protein>
<gene>
    <name evidence="1" type="ORF">LCGC14_2875190</name>
</gene>
<sequence>MADDIRSQFLAFQDRWLAPWALRAGDSGGRVYPEAEHPYRSCYQRDRDRIVHCSA</sequence>
<proteinExistence type="predicted"/>
<dbReference type="Gene3D" id="1.10.3210.10">
    <property type="entry name" value="Hypothetical protein af1432"/>
    <property type="match status" value="1"/>
</dbReference>
<comment type="caution">
    <text evidence="1">The sequence shown here is derived from an EMBL/GenBank/DDBJ whole genome shotgun (WGS) entry which is preliminary data.</text>
</comment>
<reference evidence="1" key="1">
    <citation type="journal article" date="2015" name="Nature">
        <title>Complex archaea that bridge the gap between prokaryotes and eukaryotes.</title>
        <authorList>
            <person name="Spang A."/>
            <person name="Saw J.H."/>
            <person name="Jorgensen S.L."/>
            <person name="Zaremba-Niedzwiedzka K."/>
            <person name="Martijn J."/>
            <person name="Lind A.E."/>
            <person name="van Eijk R."/>
            <person name="Schleper C."/>
            <person name="Guy L."/>
            <person name="Ettema T.J."/>
        </authorList>
    </citation>
    <scope>NUCLEOTIDE SEQUENCE</scope>
</reference>
<dbReference type="AlphaFoldDB" id="A0A0F8Y1Q3"/>
<evidence type="ECO:0000313" key="1">
    <source>
        <dbReference type="EMBL" id="KKK75292.1"/>
    </source>
</evidence>
<dbReference type="EMBL" id="LAZR01055937">
    <property type="protein sequence ID" value="KKK75292.1"/>
    <property type="molecule type" value="Genomic_DNA"/>
</dbReference>
<organism evidence="1">
    <name type="scientific">marine sediment metagenome</name>
    <dbReference type="NCBI Taxonomy" id="412755"/>
    <lineage>
        <taxon>unclassified sequences</taxon>
        <taxon>metagenomes</taxon>
        <taxon>ecological metagenomes</taxon>
    </lineage>
</organism>